<proteinExistence type="predicted"/>
<evidence type="ECO:0000313" key="3">
    <source>
        <dbReference type="Proteomes" id="UP000177982"/>
    </source>
</evidence>
<protein>
    <recommendedName>
        <fullName evidence="4">Bacterial membrane protein YfhO</fullName>
    </recommendedName>
</protein>
<feature type="transmembrane region" description="Helical" evidence="1">
    <location>
        <begin position="489"/>
        <end position="509"/>
    </location>
</feature>
<keyword evidence="1" id="KW-0812">Transmembrane</keyword>
<sequence length="830" mass="94848">MIKNFDQLVQKKWCAFTMCALPFFILLFPFLIGSAVFVGLDTRQYPFYFFYNDSLTSGNSFLWNPLNYSGFPIFVSITGGFLFPIFFVLFKFLPYIEAYHWIVFLSLALSSYGTFIFLRKLNVHYLGCFMAAYVFGFSQWIWVGDVVIMVTMPLLPLSFLWILELSRGKNYPIFLLALGIAYGILAGMFNYLLETIFAVGLFAIFLFFYTWNSGQFFFCSKNIKTLYGSIIGVGGGIILSFYQIIPTLVYTPLSAGRGSIDHWGAVSGGIVWSDLFKLFSPYFDPWFLNGSYERFYIGIMPLILFFASFWFKKSGVIRFFYGLFFASVFLSLDGSWLFWILHHVPPFNLLHLSFRWMFIGWFAAAVIVGWAVDRIMAGEEIRYVPKIAGFFGILFWGLFGASASVFTALFFFQERILGLLKNYFRDTMYAATSGGFSLEHYYNYIDRLFLQTKNLIDITNPMFFMPLIFVGVGWYVLSRFRDGTIDRLMFSRLIVIITVFNLSAVWFVYSRSIDAGVLKTKPAIAGFIETRGVDGRVLTFLRKYTEFEKLQIPAGGNEVSFTELSVLNREMLFANTNLLYGVESAEIYEPLMSRRMARVVALTGSNLVWFGSVLAAESGTPQDKAAKLETRKNILNFLNIRYIISAYPFDDSVFPKIFETTILPPYNIPIGVYENASARPRFYFASSLETILQASPSGNSLEDEIAAFEKLKTISEDGLSIFVECEVEKIPNSKLNPCENQIIVDGKGTIEAITKKNTISVLKTSSQTPQFLVFSENNLPGWKAYIDNRETPIYTTGSVYMGVAVPEGEHEGRFEFTYKTIIDEFLKRYW</sequence>
<evidence type="ECO:0000256" key="1">
    <source>
        <dbReference type="SAM" id="Phobius"/>
    </source>
</evidence>
<gene>
    <name evidence="2" type="ORF">A2934_02780</name>
</gene>
<feature type="transmembrane region" description="Helical" evidence="1">
    <location>
        <begin position="226"/>
        <end position="245"/>
    </location>
</feature>
<feature type="transmembrane region" description="Helical" evidence="1">
    <location>
        <begin position="99"/>
        <end position="119"/>
    </location>
</feature>
<feature type="transmembrane region" description="Helical" evidence="1">
    <location>
        <begin position="393"/>
        <end position="412"/>
    </location>
</feature>
<dbReference type="Proteomes" id="UP000177982">
    <property type="component" value="Unassembled WGS sequence"/>
</dbReference>
<keyword evidence="1" id="KW-0472">Membrane</keyword>
<evidence type="ECO:0008006" key="4">
    <source>
        <dbReference type="Google" id="ProtNLM"/>
    </source>
</evidence>
<accession>A0A1G2L0G7</accession>
<evidence type="ECO:0000313" key="2">
    <source>
        <dbReference type="EMBL" id="OHA05195.1"/>
    </source>
</evidence>
<name>A0A1G2L0G7_9BACT</name>
<dbReference type="AlphaFoldDB" id="A0A1G2L0G7"/>
<feature type="transmembrane region" description="Helical" evidence="1">
    <location>
        <begin position="139"/>
        <end position="163"/>
    </location>
</feature>
<dbReference type="EMBL" id="MHQO01000058">
    <property type="protein sequence ID" value="OHA05195.1"/>
    <property type="molecule type" value="Genomic_DNA"/>
</dbReference>
<feature type="transmembrane region" description="Helical" evidence="1">
    <location>
        <begin position="295"/>
        <end position="312"/>
    </location>
</feature>
<feature type="transmembrane region" description="Helical" evidence="1">
    <location>
        <begin position="195"/>
        <end position="214"/>
    </location>
</feature>
<keyword evidence="1" id="KW-1133">Transmembrane helix</keyword>
<comment type="caution">
    <text evidence="2">The sequence shown here is derived from an EMBL/GenBank/DDBJ whole genome shotgun (WGS) entry which is preliminary data.</text>
</comment>
<feature type="transmembrane region" description="Helical" evidence="1">
    <location>
        <begin position="458"/>
        <end position="477"/>
    </location>
</feature>
<reference evidence="2 3" key="1">
    <citation type="journal article" date="2016" name="Nat. Commun.">
        <title>Thousands of microbial genomes shed light on interconnected biogeochemical processes in an aquifer system.</title>
        <authorList>
            <person name="Anantharaman K."/>
            <person name="Brown C.T."/>
            <person name="Hug L.A."/>
            <person name="Sharon I."/>
            <person name="Castelle C.J."/>
            <person name="Probst A.J."/>
            <person name="Thomas B.C."/>
            <person name="Singh A."/>
            <person name="Wilkins M.J."/>
            <person name="Karaoz U."/>
            <person name="Brodie E.L."/>
            <person name="Williams K.H."/>
            <person name="Hubbard S.S."/>
            <person name="Banfield J.F."/>
        </authorList>
    </citation>
    <scope>NUCLEOTIDE SEQUENCE [LARGE SCALE GENOMIC DNA]</scope>
</reference>
<feature type="transmembrane region" description="Helical" evidence="1">
    <location>
        <begin position="170"/>
        <end position="189"/>
    </location>
</feature>
<feature type="transmembrane region" description="Helical" evidence="1">
    <location>
        <begin position="12"/>
        <end position="40"/>
    </location>
</feature>
<feature type="transmembrane region" description="Helical" evidence="1">
    <location>
        <begin position="319"/>
        <end position="341"/>
    </location>
</feature>
<feature type="transmembrane region" description="Helical" evidence="1">
    <location>
        <begin position="353"/>
        <end position="372"/>
    </location>
</feature>
<organism evidence="2 3">
    <name type="scientific">Candidatus Sungbacteria bacterium RIFCSPLOWO2_01_FULL_47_10</name>
    <dbReference type="NCBI Taxonomy" id="1802276"/>
    <lineage>
        <taxon>Bacteria</taxon>
        <taxon>Candidatus Sungiibacteriota</taxon>
    </lineage>
</organism>
<feature type="transmembrane region" description="Helical" evidence="1">
    <location>
        <begin position="71"/>
        <end position="92"/>
    </location>
</feature>